<protein>
    <submittedName>
        <fullName evidence="6">Hippocampus abundant transcript-like protein 1</fullName>
    </submittedName>
</protein>
<dbReference type="PROSITE" id="PS50088">
    <property type="entry name" value="ANK_REPEAT"/>
    <property type="match status" value="1"/>
</dbReference>
<dbReference type="SUPFAM" id="SSF103473">
    <property type="entry name" value="MFS general substrate transporter"/>
    <property type="match status" value="1"/>
</dbReference>
<dbReference type="GO" id="GO:0022857">
    <property type="term" value="F:transmembrane transporter activity"/>
    <property type="evidence" value="ECO:0007669"/>
    <property type="project" value="InterPro"/>
</dbReference>
<accession>A0A1Q9F255</accession>
<dbReference type="InterPro" id="IPR036770">
    <property type="entry name" value="Ankyrin_rpt-contain_sf"/>
</dbReference>
<feature type="transmembrane region" description="Helical" evidence="5">
    <location>
        <begin position="398"/>
        <end position="417"/>
    </location>
</feature>
<evidence type="ECO:0000256" key="5">
    <source>
        <dbReference type="SAM" id="Phobius"/>
    </source>
</evidence>
<dbReference type="Proteomes" id="UP000186817">
    <property type="component" value="Unassembled WGS sequence"/>
</dbReference>
<dbReference type="AlphaFoldDB" id="A0A1Q9F255"/>
<feature type="transmembrane region" description="Helical" evidence="5">
    <location>
        <begin position="268"/>
        <end position="287"/>
    </location>
</feature>
<evidence type="ECO:0000313" key="7">
    <source>
        <dbReference type="Proteomes" id="UP000186817"/>
    </source>
</evidence>
<feature type="transmembrane region" description="Helical" evidence="5">
    <location>
        <begin position="299"/>
        <end position="316"/>
    </location>
</feature>
<name>A0A1Q9F255_SYMMI</name>
<evidence type="ECO:0000256" key="3">
    <source>
        <dbReference type="PROSITE-ProRule" id="PRU00023"/>
    </source>
</evidence>
<keyword evidence="7" id="KW-1185">Reference proteome</keyword>
<comment type="caution">
    <text evidence="6">The sequence shown here is derived from an EMBL/GenBank/DDBJ whole genome shotgun (WGS) entry which is preliminary data.</text>
</comment>
<dbReference type="Pfam" id="PF07690">
    <property type="entry name" value="MFS_1"/>
    <property type="match status" value="1"/>
</dbReference>
<dbReference type="OrthoDB" id="448398at2759"/>
<dbReference type="InterPro" id="IPR036259">
    <property type="entry name" value="MFS_trans_sf"/>
</dbReference>
<keyword evidence="5" id="KW-0812">Transmembrane</keyword>
<dbReference type="InterPro" id="IPR011701">
    <property type="entry name" value="MFS"/>
</dbReference>
<evidence type="ECO:0000256" key="1">
    <source>
        <dbReference type="ARBA" id="ARBA00022737"/>
    </source>
</evidence>
<feature type="transmembrane region" description="Helical" evidence="5">
    <location>
        <begin position="146"/>
        <end position="170"/>
    </location>
</feature>
<dbReference type="Gene3D" id="1.25.40.20">
    <property type="entry name" value="Ankyrin repeat-containing domain"/>
    <property type="match status" value="3"/>
</dbReference>
<dbReference type="SUPFAM" id="SSF48403">
    <property type="entry name" value="Ankyrin repeat"/>
    <property type="match status" value="2"/>
</dbReference>
<evidence type="ECO:0000313" key="6">
    <source>
        <dbReference type="EMBL" id="OLQ13739.1"/>
    </source>
</evidence>
<feature type="transmembrane region" description="Helical" evidence="5">
    <location>
        <begin position="234"/>
        <end position="256"/>
    </location>
</feature>
<gene>
    <name evidence="6" type="primary">HIATL1</name>
    <name evidence="6" type="ORF">AK812_SmicGene2212</name>
</gene>
<feature type="transmembrane region" description="Helical" evidence="5">
    <location>
        <begin position="62"/>
        <end position="85"/>
    </location>
</feature>
<evidence type="ECO:0000256" key="4">
    <source>
        <dbReference type="SAM" id="MobiDB-lite"/>
    </source>
</evidence>
<feature type="transmembrane region" description="Helical" evidence="5">
    <location>
        <begin position="359"/>
        <end position="378"/>
    </location>
</feature>
<keyword evidence="2 3" id="KW-0040">ANK repeat</keyword>
<dbReference type="InterPro" id="IPR002110">
    <property type="entry name" value="Ankyrin_rpt"/>
</dbReference>
<sequence>MEAFNPKTFDVGLQNQEIESFPKVLGACAAHAMRRSPVLLGREDGGHQESGSPSRCSAGWPAFWITVLCGAAAGVLNGLVVPSIATAYFNGGVDPCIGAAHTSTACEEALAKSSRIGSSFTFAGAVCTFFASPFVALLCDRFGRKPLIIAVQLTGLLQAVTLLLVDLLGISVTPGGRWHCLMLSTALTALSLLTATWGMPESSSAEQYRSISANLKPDRLFQMSGVIFNKKYRLLSLLMLVSTSVHAGCAGIFLYYVKINFGATVRDLAPMIFLNGISGAIVQVLLVKHLDRWLGLKGVILLGYGFGALNCAWLSFVPSFRWLYALSLTSGLGIIFTPAIQTVYINAASSTEMAQVQGAMNSIFTLAGGIGPALFSFLMTSFEAPHFGLTRSVYCVPYILTMVSNFICSVVVVYAQFPDSARRDGADAQVECGAATWLDSFHVALFTSLPTRSISSFQLMLAVRGLGGQLLETPIEGTTVRDLLWAVKDKLNQDKKKTERVSRFQLRLVVQSPEDSRSGVLIPGDSRNTVQIRENLNRYLTDVLGHMLTQYNSEVTLVTSCFVLQHEDLSDNSDRLTLAQFTDACREGQLEDVEALLHRLDPSCDTVKRAFHGAISLRRLKIARLLLEAQVNVNSTIREAHGPSTALNKACRRLQPELAQALLENRADVNQANQGKSPLHVSLKLPHLKLHFKDDGQHRLIVDRGLSDRLVEEGILRLRSTKFRGRDHNGWSGVGDGLRCPGFPFDQEYNELHRIASESIDRHLEVARLLLSSRADVNAVDPDGETALISVMRQGQDRFRHASVVEFLLENRADVNQANGKGKSPLHVWLEQELPYVQKVFKFGQDMLKVGQDLVESNQFRFQVAYPRYHSHDYDREADLHVHYFRFDQDLYDELHRIASESSDRRLQVAKLLLSSRADVNAVAPDGETALTSVMRQGPARIGQARLFRFLQENGADLNFQVDEETPAKRPRLAEPSREDSVAYSDCCD</sequence>
<keyword evidence="5" id="KW-1133">Transmembrane helix</keyword>
<feature type="region of interest" description="Disordered" evidence="4">
    <location>
        <begin position="965"/>
        <end position="989"/>
    </location>
</feature>
<dbReference type="PANTHER" id="PTHR24126">
    <property type="entry name" value="ANKYRIN REPEAT, PH AND SEC7 DOMAIN CONTAINING PROTEIN SECG-RELATED"/>
    <property type="match status" value="1"/>
</dbReference>
<dbReference type="PANTHER" id="PTHR24126:SF14">
    <property type="entry name" value="ANK_REP_REGION DOMAIN-CONTAINING PROTEIN"/>
    <property type="match status" value="1"/>
</dbReference>
<feature type="transmembrane region" description="Helical" evidence="5">
    <location>
        <begin position="176"/>
        <end position="199"/>
    </location>
</feature>
<dbReference type="Gene3D" id="1.20.1250.20">
    <property type="entry name" value="MFS general substrate transporter like domains"/>
    <property type="match status" value="1"/>
</dbReference>
<keyword evidence="1" id="KW-0677">Repeat</keyword>
<feature type="transmembrane region" description="Helical" evidence="5">
    <location>
        <begin position="120"/>
        <end position="139"/>
    </location>
</feature>
<dbReference type="EMBL" id="LSRX01000024">
    <property type="protein sequence ID" value="OLQ13739.1"/>
    <property type="molecule type" value="Genomic_DNA"/>
</dbReference>
<dbReference type="SMART" id="SM00248">
    <property type="entry name" value="ANK"/>
    <property type="match status" value="6"/>
</dbReference>
<feature type="repeat" description="ANK" evidence="3">
    <location>
        <begin position="783"/>
        <end position="820"/>
    </location>
</feature>
<organism evidence="6 7">
    <name type="scientific">Symbiodinium microadriaticum</name>
    <name type="common">Dinoflagellate</name>
    <name type="synonym">Zooxanthella microadriatica</name>
    <dbReference type="NCBI Taxonomy" id="2951"/>
    <lineage>
        <taxon>Eukaryota</taxon>
        <taxon>Sar</taxon>
        <taxon>Alveolata</taxon>
        <taxon>Dinophyceae</taxon>
        <taxon>Suessiales</taxon>
        <taxon>Symbiodiniaceae</taxon>
        <taxon>Symbiodinium</taxon>
    </lineage>
</organism>
<feature type="transmembrane region" description="Helical" evidence="5">
    <location>
        <begin position="322"/>
        <end position="347"/>
    </location>
</feature>
<proteinExistence type="predicted"/>
<dbReference type="Pfam" id="PF12796">
    <property type="entry name" value="Ank_2"/>
    <property type="match status" value="1"/>
</dbReference>
<keyword evidence="5" id="KW-0472">Membrane</keyword>
<evidence type="ECO:0000256" key="2">
    <source>
        <dbReference type="ARBA" id="ARBA00023043"/>
    </source>
</evidence>
<reference evidence="6 7" key="1">
    <citation type="submission" date="2016-02" db="EMBL/GenBank/DDBJ databases">
        <title>Genome analysis of coral dinoflagellate symbionts highlights evolutionary adaptations to a symbiotic lifestyle.</title>
        <authorList>
            <person name="Aranda M."/>
            <person name="Li Y."/>
            <person name="Liew Y.J."/>
            <person name="Baumgarten S."/>
            <person name="Simakov O."/>
            <person name="Wilson M."/>
            <person name="Piel J."/>
            <person name="Ashoor H."/>
            <person name="Bougouffa S."/>
            <person name="Bajic V.B."/>
            <person name="Ryu T."/>
            <person name="Ravasi T."/>
            <person name="Bayer T."/>
            <person name="Micklem G."/>
            <person name="Kim H."/>
            <person name="Bhak J."/>
            <person name="Lajeunesse T.C."/>
            <person name="Voolstra C.R."/>
        </authorList>
    </citation>
    <scope>NUCLEOTIDE SEQUENCE [LARGE SCALE GENOMIC DNA]</scope>
    <source>
        <strain evidence="6 7">CCMP2467</strain>
    </source>
</reference>
<feature type="compositionally biased region" description="Basic and acidic residues" evidence="4">
    <location>
        <begin position="966"/>
        <end position="981"/>
    </location>
</feature>